<protein>
    <submittedName>
        <fullName evidence="2">PadR family transcriptional regulator</fullName>
    </submittedName>
</protein>
<dbReference type="RefSeq" id="WP_069975188.1">
    <property type="nucleotide sequence ID" value="NZ_CP017269.1"/>
</dbReference>
<evidence type="ECO:0000259" key="1">
    <source>
        <dbReference type="Pfam" id="PF03551"/>
    </source>
</evidence>
<keyword evidence="3" id="KW-1185">Reference proteome</keyword>
<dbReference type="InterPro" id="IPR052509">
    <property type="entry name" value="Metal_resp_DNA-bind_regulator"/>
</dbReference>
<dbReference type="SUPFAM" id="SSF46785">
    <property type="entry name" value="Winged helix' DNA-binding domain"/>
    <property type="match status" value="1"/>
</dbReference>
<dbReference type="KEGG" id="gfe:Gferi_07775"/>
<dbReference type="Proteomes" id="UP000095743">
    <property type="component" value="Chromosome"/>
</dbReference>
<dbReference type="AlphaFoldDB" id="A0A1D8GEZ0"/>
<gene>
    <name evidence="2" type="ORF">Gferi_07775</name>
</gene>
<feature type="domain" description="Transcription regulator PadR N-terminal" evidence="1">
    <location>
        <begin position="20"/>
        <end position="83"/>
    </location>
</feature>
<dbReference type="InterPro" id="IPR036388">
    <property type="entry name" value="WH-like_DNA-bd_sf"/>
</dbReference>
<dbReference type="EMBL" id="CP017269">
    <property type="protein sequence ID" value="AOT69477.1"/>
    <property type="molecule type" value="Genomic_DNA"/>
</dbReference>
<evidence type="ECO:0000313" key="3">
    <source>
        <dbReference type="Proteomes" id="UP000095743"/>
    </source>
</evidence>
<dbReference type="InterPro" id="IPR005149">
    <property type="entry name" value="Tscrpt_reg_PadR_N"/>
</dbReference>
<evidence type="ECO:0000313" key="2">
    <source>
        <dbReference type="EMBL" id="AOT69477.1"/>
    </source>
</evidence>
<dbReference type="InterPro" id="IPR036390">
    <property type="entry name" value="WH_DNA-bd_sf"/>
</dbReference>
<dbReference type="PANTHER" id="PTHR33169:SF13">
    <property type="entry name" value="PADR-FAMILY TRANSCRIPTIONAL REGULATOR"/>
    <property type="match status" value="1"/>
</dbReference>
<reference evidence="2 3" key="1">
    <citation type="submission" date="2016-09" db="EMBL/GenBank/DDBJ databases">
        <title>Genomic analysis reveals versatility of anaerobic energy metabolism of Geosporobacter ferrireducens IRF9 of phylum Firmicutes.</title>
        <authorList>
            <person name="Kim S.-J."/>
        </authorList>
    </citation>
    <scope>NUCLEOTIDE SEQUENCE [LARGE SCALE GENOMIC DNA]</scope>
    <source>
        <strain evidence="2 3">IRF9</strain>
    </source>
</reference>
<proteinExistence type="predicted"/>
<dbReference type="PANTHER" id="PTHR33169">
    <property type="entry name" value="PADR-FAMILY TRANSCRIPTIONAL REGULATOR"/>
    <property type="match status" value="1"/>
</dbReference>
<organism evidence="2 3">
    <name type="scientific">Geosporobacter ferrireducens</name>
    <dbReference type="NCBI Taxonomy" id="1424294"/>
    <lineage>
        <taxon>Bacteria</taxon>
        <taxon>Bacillati</taxon>
        <taxon>Bacillota</taxon>
        <taxon>Clostridia</taxon>
        <taxon>Peptostreptococcales</taxon>
        <taxon>Thermotaleaceae</taxon>
        <taxon>Geosporobacter</taxon>
    </lineage>
</organism>
<dbReference type="OrthoDB" id="9814826at2"/>
<dbReference type="STRING" id="1424294.Gferi_07775"/>
<name>A0A1D8GEZ0_9FIRM</name>
<dbReference type="Pfam" id="PF03551">
    <property type="entry name" value="PadR"/>
    <property type="match status" value="1"/>
</dbReference>
<dbReference type="Gene3D" id="1.10.10.10">
    <property type="entry name" value="Winged helix-like DNA-binding domain superfamily/Winged helix DNA-binding domain"/>
    <property type="match status" value="1"/>
</dbReference>
<sequence length="106" mass="11815">MPYNGGPMTEAMYYVLLALMNPNHGYQLMNAITKVSNGRLNMGPGTLYGVLSRMQKDGLITLAEDDGRRKTYKITTDGEQALRIEYSRLVALIRDGKILEEGDEGE</sequence>
<accession>A0A1D8GEZ0</accession>